<evidence type="ECO:0000256" key="6">
    <source>
        <dbReference type="ARBA" id="ARBA00023136"/>
    </source>
</evidence>
<evidence type="ECO:0000256" key="7">
    <source>
        <dbReference type="RuleBase" id="RU363032"/>
    </source>
</evidence>
<dbReference type="RefSeq" id="WP_145200602.1">
    <property type="nucleotide sequence ID" value="NZ_CP036434.1"/>
</dbReference>
<dbReference type="PANTHER" id="PTHR30465:SF74">
    <property type="entry name" value="OLIGOPEPTIDE TRANSPORT SYSTEM PERMEASE PROTEIN OPPB"/>
    <property type="match status" value="1"/>
</dbReference>
<evidence type="ECO:0000256" key="5">
    <source>
        <dbReference type="ARBA" id="ARBA00022989"/>
    </source>
</evidence>
<feature type="transmembrane region" description="Helical" evidence="7">
    <location>
        <begin position="306"/>
        <end position="327"/>
    </location>
</feature>
<evidence type="ECO:0000259" key="8">
    <source>
        <dbReference type="PROSITE" id="PS50928"/>
    </source>
</evidence>
<organism evidence="9 10">
    <name type="scientific">Saltatorellus ferox</name>
    <dbReference type="NCBI Taxonomy" id="2528018"/>
    <lineage>
        <taxon>Bacteria</taxon>
        <taxon>Pseudomonadati</taxon>
        <taxon>Planctomycetota</taxon>
        <taxon>Planctomycetia</taxon>
        <taxon>Planctomycetia incertae sedis</taxon>
        <taxon>Saltatorellus</taxon>
    </lineage>
</organism>
<evidence type="ECO:0000313" key="9">
    <source>
        <dbReference type="EMBL" id="QDV08263.1"/>
    </source>
</evidence>
<comment type="subcellular location">
    <subcellularLocation>
        <location evidence="1 7">Cell membrane</location>
        <topology evidence="1 7">Multi-pass membrane protein</topology>
    </subcellularLocation>
</comment>
<keyword evidence="4 7" id="KW-0812">Transmembrane</keyword>
<dbReference type="GO" id="GO:0055085">
    <property type="term" value="P:transmembrane transport"/>
    <property type="evidence" value="ECO:0007669"/>
    <property type="project" value="InterPro"/>
</dbReference>
<dbReference type="Proteomes" id="UP000320390">
    <property type="component" value="Chromosome"/>
</dbReference>
<dbReference type="InterPro" id="IPR000515">
    <property type="entry name" value="MetI-like"/>
</dbReference>
<dbReference type="GO" id="GO:0005886">
    <property type="term" value="C:plasma membrane"/>
    <property type="evidence" value="ECO:0007669"/>
    <property type="project" value="UniProtKB-SubCell"/>
</dbReference>
<keyword evidence="5 7" id="KW-1133">Transmembrane helix</keyword>
<sequence length="343" mass="37585">MLRFLLRRFLWFGITIMTVMTVSFFLMHSVKGGPFDGERKLDPVIEANIKARYHLDWPLWRQYLHYVGPFNLDDNRALFAEDSDGDLQPWRSSNPAGQEVKAFGGVFAGDFGPSFRYKDFTVNEILAESLPISMLLGTLSMMFALALGISAGIASALRPGSGIDLSLRLAATAGIALPNFVIASFLIILFVFMIPLLPVAGWGTIQHMLLPGFCLGLVFAAYIARLTRTGMLETLSADYIRTAHAKGLSPRTVVLRHALKGGLLPVVSYLGPATAGILTGSLVIEKIFFIPGTGSHFINAATNRDYTLAMGVTILFTVLVYTLNTLVDMAYTLLDPRISLEDE</sequence>
<name>A0A518EVZ7_9BACT</name>
<accession>A0A518EVZ7</accession>
<dbReference type="Gene3D" id="1.10.3720.10">
    <property type="entry name" value="MetI-like"/>
    <property type="match status" value="1"/>
</dbReference>
<evidence type="ECO:0000256" key="3">
    <source>
        <dbReference type="ARBA" id="ARBA00022475"/>
    </source>
</evidence>
<evidence type="ECO:0000256" key="2">
    <source>
        <dbReference type="ARBA" id="ARBA00022448"/>
    </source>
</evidence>
<feature type="transmembrane region" description="Helical" evidence="7">
    <location>
        <begin position="132"/>
        <end position="157"/>
    </location>
</feature>
<dbReference type="InterPro" id="IPR035906">
    <property type="entry name" value="MetI-like_sf"/>
</dbReference>
<dbReference type="OrthoDB" id="9773221at2"/>
<dbReference type="PANTHER" id="PTHR30465">
    <property type="entry name" value="INNER MEMBRANE ABC TRANSPORTER"/>
    <property type="match status" value="1"/>
</dbReference>
<feature type="domain" description="ABC transmembrane type-1" evidence="8">
    <location>
        <begin position="130"/>
        <end position="327"/>
    </location>
</feature>
<evidence type="ECO:0000256" key="1">
    <source>
        <dbReference type="ARBA" id="ARBA00004651"/>
    </source>
</evidence>
<gene>
    <name evidence="9" type="primary">oppB</name>
    <name evidence="9" type="ORF">Poly30_38000</name>
</gene>
<feature type="transmembrane region" description="Helical" evidence="7">
    <location>
        <begin position="205"/>
        <end position="224"/>
    </location>
</feature>
<evidence type="ECO:0000256" key="4">
    <source>
        <dbReference type="ARBA" id="ARBA00022692"/>
    </source>
</evidence>
<dbReference type="Pfam" id="PF00528">
    <property type="entry name" value="BPD_transp_1"/>
    <property type="match status" value="1"/>
</dbReference>
<keyword evidence="2 7" id="KW-0813">Transport</keyword>
<protein>
    <submittedName>
        <fullName evidence="9">Oligopeptide transport system permease protein OppB</fullName>
    </submittedName>
</protein>
<keyword evidence="3" id="KW-1003">Cell membrane</keyword>
<feature type="transmembrane region" description="Helical" evidence="7">
    <location>
        <begin position="169"/>
        <end position="193"/>
    </location>
</feature>
<proteinExistence type="inferred from homology"/>
<feature type="transmembrane region" description="Helical" evidence="7">
    <location>
        <begin position="9"/>
        <end position="30"/>
    </location>
</feature>
<reference evidence="9 10" key="1">
    <citation type="submission" date="2019-02" db="EMBL/GenBank/DDBJ databases">
        <title>Deep-cultivation of Planctomycetes and their phenomic and genomic characterization uncovers novel biology.</title>
        <authorList>
            <person name="Wiegand S."/>
            <person name="Jogler M."/>
            <person name="Boedeker C."/>
            <person name="Pinto D."/>
            <person name="Vollmers J."/>
            <person name="Rivas-Marin E."/>
            <person name="Kohn T."/>
            <person name="Peeters S.H."/>
            <person name="Heuer A."/>
            <person name="Rast P."/>
            <person name="Oberbeckmann S."/>
            <person name="Bunk B."/>
            <person name="Jeske O."/>
            <person name="Meyerdierks A."/>
            <person name="Storesund J.E."/>
            <person name="Kallscheuer N."/>
            <person name="Luecker S."/>
            <person name="Lage O.M."/>
            <person name="Pohl T."/>
            <person name="Merkel B.J."/>
            <person name="Hornburger P."/>
            <person name="Mueller R.-W."/>
            <person name="Bruemmer F."/>
            <person name="Labrenz M."/>
            <person name="Spormann A.M."/>
            <person name="Op den Camp H."/>
            <person name="Overmann J."/>
            <person name="Amann R."/>
            <person name="Jetten M.S.M."/>
            <person name="Mascher T."/>
            <person name="Medema M.H."/>
            <person name="Devos D.P."/>
            <person name="Kaster A.-K."/>
            <person name="Ovreas L."/>
            <person name="Rohde M."/>
            <person name="Galperin M.Y."/>
            <person name="Jogler C."/>
        </authorList>
    </citation>
    <scope>NUCLEOTIDE SEQUENCE [LARGE SCALE GENOMIC DNA]</scope>
    <source>
        <strain evidence="9 10">Poly30</strain>
    </source>
</reference>
<keyword evidence="10" id="KW-1185">Reference proteome</keyword>
<dbReference type="EMBL" id="CP036434">
    <property type="protein sequence ID" value="QDV08263.1"/>
    <property type="molecule type" value="Genomic_DNA"/>
</dbReference>
<keyword evidence="6 7" id="KW-0472">Membrane</keyword>
<dbReference type="SUPFAM" id="SSF161098">
    <property type="entry name" value="MetI-like"/>
    <property type="match status" value="1"/>
</dbReference>
<dbReference type="CDD" id="cd06261">
    <property type="entry name" value="TM_PBP2"/>
    <property type="match status" value="1"/>
</dbReference>
<evidence type="ECO:0000313" key="10">
    <source>
        <dbReference type="Proteomes" id="UP000320390"/>
    </source>
</evidence>
<comment type="similarity">
    <text evidence="7">Belongs to the binding-protein-dependent transport system permease family.</text>
</comment>
<dbReference type="PROSITE" id="PS50928">
    <property type="entry name" value="ABC_TM1"/>
    <property type="match status" value="1"/>
</dbReference>
<dbReference type="AlphaFoldDB" id="A0A518EVZ7"/>